<dbReference type="Proteomes" id="UP000500755">
    <property type="component" value="Chromosome"/>
</dbReference>
<dbReference type="InterPro" id="IPR036397">
    <property type="entry name" value="RNaseH_sf"/>
</dbReference>
<evidence type="ECO:0000259" key="1">
    <source>
        <dbReference type="PROSITE" id="PS50994"/>
    </source>
</evidence>
<dbReference type="NCBIfam" id="NF033516">
    <property type="entry name" value="transpos_IS3"/>
    <property type="match status" value="1"/>
</dbReference>
<dbReference type="InterPro" id="IPR048020">
    <property type="entry name" value="Transpos_IS3"/>
</dbReference>
<dbReference type="InterPro" id="IPR001584">
    <property type="entry name" value="Integrase_cat-core"/>
</dbReference>
<dbReference type="RefSeq" id="WP_168727674.1">
    <property type="nucleotide sequence ID" value="NZ_CP051298.1"/>
</dbReference>
<proteinExistence type="predicted"/>
<dbReference type="InterPro" id="IPR025948">
    <property type="entry name" value="HTH-like_dom"/>
</dbReference>
<dbReference type="InterPro" id="IPR012337">
    <property type="entry name" value="RNaseH-like_sf"/>
</dbReference>
<gene>
    <name evidence="2" type="ORF">HF896_02765</name>
    <name evidence="3" type="ORF">HF896_11235</name>
    <name evidence="4" type="ORF">HF896_17700</name>
</gene>
<accession>A0A858ZWH3</accession>
<dbReference type="Pfam" id="PF13276">
    <property type="entry name" value="HTH_21"/>
    <property type="match status" value="1"/>
</dbReference>
<protein>
    <submittedName>
        <fullName evidence="4">IS3 family transposase</fullName>
    </submittedName>
</protein>
<dbReference type="GO" id="GO:0004803">
    <property type="term" value="F:transposase activity"/>
    <property type="evidence" value="ECO:0007669"/>
    <property type="project" value="InterPro"/>
</dbReference>
<evidence type="ECO:0000313" key="4">
    <source>
        <dbReference type="EMBL" id="QKD45336.1"/>
    </source>
</evidence>
<dbReference type="Gene3D" id="1.10.10.60">
    <property type="entry name" value="Homeodomain-like"/>
    <property type="match status" value="1"/>
</dbReference>
<reference evidence="4 5" key="1">
    <citation type="submission" date="2020-05" db="EMBL/GenBank/DDBJ databases">
        <title>Complete genome sequence of Alicycliphilus denitrificans DP3.</title>
        <authorList>
            <person name="Chen X."/>
        </authorList>
    </citation>
    <scope>NUCLEOTIDE SEQUENCE [LARGE SCALE GENOMIC DNA]</scope>
    <source>
        <strain evidence="4 5">DP3</strain>
    </source>
</reference>
<name>A0A858ZWH3_9BURK</name>
<dbReference type="EMBL" id="CP051298">
    <property type="protein sequence ID" value="QKD42589.1"/>
    <property type="molecule type" value="Genomic_DNA"/>
</dbReference>
<dbReference type="Gene3D" id="3.30.420.10">
    <property type="entry name" value="Ribonuclease H-like superfamily/Ribonuclease H"/>
    <property type="match status" value="1"/>
</dbReference>
<evidence type="ECO:0000313" key="2">
    <source>
        <dbReference type="EMBL" id="QKD42589.1"/>
    </source>
</evidence>
<dbReference type="Pfam" id="PF00665">
    <property type="entry name" value="rve"/>
    <property type="match status" value="1"/>
</dbReference>
<sequence>MRDTKLPKRQYTDEFKVEATRLAESVGGHEAARRLGVPVATLGNWKRRSAAADTGAPEVALNAGAVPTRRPVSELEAENSRLRRELSDAKLDVEILRKGDGVLCQRVAMKYAWIENHRDEYTVSRLCRVLLVSRSGYCQWRVRAPSARSLANQALDTKVAAIHQGSRRSYGRPRITQQLRQQGECVSAERVRQSLKRQGLHPVYRRAYVVTTDSGHRLPVAANILDRRFDGWQPNQAWVGDITYVATGEGWLYLAAVMDLASRRIVGWSMSDSIDAKLVCAALKSAYWQRKPSPGLLVHTDRGSQYASHEYRRLAGDFGITMSMSRRANCWDNAAMESFFKTLKVERIYQVRYDTRAQARLDIVDWIEGFYNRVRMHTTIGCLAPVTKERSLLAA</sequence>
<dbReference type="Pfam" id="PF01527">
    <property type="entry name" value="HTH_Tnp_1"/>
    <property type="match status" value="1"/>
</dbReference>
<feature type="domain" description="Integrase catalytic" evidence="1">
    <location>
        <begin position="230"/>
        <end position="393"/>
    </location>
</feature>
<dbReference type="PANTHER" id="PTHR46889:SF4">
    <property type="entry name" value="TRANSPOSASE INSO FOR INSERTION SEQUENCE ELEMENT IS911B-RELATED"/>
    <property type="match status" value="1"/>
</dbReference>
<dbReference type="InterPro" id="IPR050900">
    <property type="entry name" value="Transposase_IS3/IS150/IS904"/>
</dbReference>
<dbReference type="InterPro" id="IPR002514">
    <property type="entry name" value="Transposase_8"/>
</dbReference>
<dbReference type="EMBL" id="CP051298">
    <property type="protein sequence ID" value="QKD44159.1"/>
    <property type="molecule type" value="Genomic_DNA"/>
</dbReference>
<dbReference type="SUPFAM" id="SSF46689">
    <property type="entry name" value="Homeodomain-like"/>
    <property type="match status" value="1"/>
</dbReference>
<dbReference type="InterPro" id="IPR009057">
    <property type="entry name" value="Homeodomain-like_sf"/>
</dbReference>
<dbReference type="EMBL" id="CP051298">
    <property type="protein sequence ID" value="QKD45336.1"/>
    <property type="molecule type" value="Genomic_DNA"/>
</dbReference>
<dbReference type="GO" id="GO:0015074">
    <property type="term" value="P:DNA integration"/>
    <property type="evidence" value="ECO:0007669"/>
    <property type="project" value="InterPro"/>
</dbReference>
<dbReference type="PANTHER" id="PTHR46889">
    <property type="entry name" value="TRANSPOSASE INSF FOR INSERTION SEQUENCE IS3B-RELATED"/>
    <property type="match status" value="1"/>
</dbReference>
<dbReference type="Pfam" id="PF13333">
    <property type="entry name" value="rve_2"/>
    <property type="match status" value="1"/>
</dbReference>
<organism evidence="4 5">
    <name type="scientific">Alicycliphilus denitrificans</name>
    <dbReference type="NCBI Taxonomy" id="179636"/>
    <lineage>
        <taxon>Bacteria</taxon>
        <taxon>Pseudomonadati</taxon>
        <taxon>Pseudomonadota</taxon>
        <taxon>Betaproteobacteria</taxon>
        <taxon>Burkholderiales</taxon>
        <taxon>Comamonadaceae</taxon>
        <taxon>Alicycliphilus</taxon>
    </lineage>
</organism>
<dbReference type="SUPFAM" id="SSF53098">
    <property type="entry name" value="Ribonuclease H-like"/>
    <property type="match status" value="1"/>
</dbReference>
<dbReference type="GO" id="GO:0006313">
    <property type="term" value="P:DNA transposition"/>
    <property type="evidence" value="ECO:0007669"/>
    <property type="project" value="InterPro"/>
</dbReference>
<evidence type="ECO:0000313" key="5">
    <source>
        <dbReference type="Proteomes" id="UP000500755"/>
    </source>
</evidence>
<dbReference type="GO" id="GO:0003677">
    <property type="term" value="F:DNA binding"/>
    <property type="evidence" value="ECO:0007669"/>
    <property type="project" value="InterPro"/>
</dbReference>
<dbReference type="AlphaFoldDB" id="A0A858ZWH3"/>
<dbReference type="PROSITE" id="PS50994">
    <property type="entry name" value="INTEGRASE"/>
    <property type="match status" value="1"/>
</dbReference>
<evidence type="ECO:0000313" key="3">
    <source>
        <dbReference type="EMBL" id="QKD44159.1"/>
    </source>
</evidence>